<name>A0A090MTG8_AFIFE</name>
<dbReference type="AlphaFoldDB" id="A0A090MTG8"/>
<dbReference type="OrthoDB" id="7220345at2"/>
<reference evidence="1 2" key="1">
    <citation type="journal article" date="2014" name="Genome Announc.">
        <title>Genome Sequence of Afipia felis Strain 76713, Isolated in Hospital Water Using an Amoeba Co-Culture Procedure.</title>
        <authorList>
            <person name="Benamar S."/>
            <person name="La Scola B."/>
            <person name="Croce O."/>
        </authorList>
    </citation>
    <scope>NUCLEOTIDE SEQUENCE [LARGE SCALE GENOMIC DNA]</scope>
    <source>
        <strain evidence="1 2">76713</strain>
    </source>
</reference>
<evidence type="ECO:0000313" key="2">
    <source>
        <dbReference type="Proteomes" id="UP000035762"/>
    </source>
</evidence>
<accession>A0A090MTG8</accession>
<proteinExistence type="predicted"/>
<keyword evidence="2" id="KW-1185">Reference proteome</keyword>
<organism evidence="1 2">
    <name type="scientific">Afipia felis</name>
    <name type="common">Cat scratch disease bacillus</name>
    <dbReference type="NCBI Taxonomy" id="1035"/>
    <lineage>
        <taxon>Bacteria</taxon>
        <taxon>Pseudomonadati</taxon>
        <taxon>Pseudomonadota</taxon>
        <taxon>Alphaproteobacteria</taxon>
        <taxon>Hyphomicrobiales</taxon>
        <taxon>Nitrobacteraceae</taxon>
        <taxon>Afipia</taxon>
    </lineage>
</organism>
<dbReference type="EMBL" id="CCAZ020000002">
    <property type="protein sequence ID" value="CEG09492.1"/>
    <property type="molecule type" value="Genomic_DNA"/>
</dbReference>
<dbReference type="RefSeq" id="WP_156186911.1">
    <property type="nucleotide sequence ID" value="NZ_CCAZ020000002.1"/>
</dbReference>
<sequence>MTSLPHHNDNTRGGIVPRGLRRVDAAAYICVSPSLFDEMVKDGRMPGPRMINSRVVWDRFELDDSFEALPRKESANPWDA</sequence>
<evidence type="ECO:0000313" key="1">
    <source>
        <dbReference type="EMBL" id="CEG09492.1"/>
    </source>
</evidence>
<protein>
    <submittedName>
        <fullName evidence="1">Uncharacterized protein</fullName>
    </submittedName>
</protein>
<dbReference type="Proteomes" id="UP000035762">
    <property type="component" value="Unassembled WGS sequence"/>
</dbReference>
<gene>
    <name evidence="1" type="ORF">BN961_02918</name>
</gene>
<comment type="caution">
    <text evidence="1">The sequence shown here is derived from an EMBL/GenBank/DDBJ whole genome shotgun (WGS) entry which is preliminary data.</text>
</comment>
<dbReference type="STRING" id="1035.BN961_02918"/>